<reference evidence="4" key="3">
    <citation type="journal article" date="2011" name="PLoS ONE">
        <title>Genome sequence of a mesophilic hydrogenotrophic methanogen Methanocella paludicola, the first cultivated representative of the order Methanocellales.</title>
        <authorList>
            <person name="Sakai S."/>
            <person name="Takaki Y."/>
            <person name="Shimamura S."/>
            <person name="Sekine M."/>
            <person name="Tajima T."/>
            <person name="Kosugi H."/>
            <person name="Ichikawa N."/>
            <person name="Tasumi E."/>
            <person name="Hiraki A.T."/>
            <person name="Shimizu A."/>
            <person name="Kato Y."/>
            <person name="Nishiko R."/>
            <person name="Mori K."/>
            <person name="Fujita N."/>
            <person name="Imachi H."/>
            <person name="Takai K."/>
        </authorList>
    </citation>
    <scope>NUCLEOTIDE SEQUENCE [LARGE SCALE GENOMIC DNA]</scope>
    <source>
        <strain evidence="4">DSM 17711 / JCM 13418 / NBRC 101707 / SANAE</strain>
    </source>
</reference>
<dbReference type="AlphaFoldDB" id="D1YYV6"/>
<evidence type="ECO:0000256" key="1">
    <source>
        <dbReference type="ARBA" id="ARBA00009211"/>
    </source>
</evidence>
<protein>
    <submittedName>
        <fullName evidence="3">SnoRNA binding protein Nop56 homolog</fullName>
    </submittedName>
</protein>
<reference evidence="3 4" key="1">
    <citation type="journal article" date="2007" name="Appl. Environ. Microbiol.">
        <title>Isolation of key methanogens for global methane emission from rice paddy fields: a novel isolate affiliated with the clone cluster rice cluster I.</title>
        <authorList>
            <person name="Sakai S."/>
            <person name="Imachi H."/>
            <person name="Sekiguchi Y."/>
            <person name="Ohashi A."/>
            <person name="Harada H."/>
            <person name="Kamagata Y."/>
        </authorList>
    </citation>
    <scope>NUCLEOTIDE SEQUENCE [LARGE SCALE GENOMIC DNA]</scope>
    <source>
        <strain evidence="4">DSM 17711 / JCM 13418 / NBRC 101707 / SANAE</strain>
    </source>
</reference>
<dbReference type="KEGG" id="mpd:MCP_1556"/>
<dbReference type="Proteomes" id="UP000001882">
    <property type="component" value="Chromosome"/>
</dbReference>
<dbReference type="InterPro" id="IPR012976">
    <property type="entry name" value="NOSIC"/>
</dbReference>
<reference evidence="3 4" key="2">
    <citation type="journal article" date="2008" name="Int. J. Syst. Evol. Microbiol.">
        <title>Methanocella paludicola gen. nov., sp. nov., a methane-producing archaeon, the first isolate of the lineage 'Rice Cluster I', and proposal of the new archaeal order Methanocellales ord. nov.</title>
        <authorList>
            <person name="Sakai S."/>
            <person name="Imachi H."/>
            <person name="Hanada S."/>
            <person name="Ohashi A."/>
            <person name="Harada H."/>
            <person name="Kamagata Y."/>
        </authorList>
    </citation>
    <scope>NUCLEOTIDE SEQUENCE [LARGE SCALE GENOMIC DNA]</scope>
    <source>
        <strain evidence="4">DSM 17711 / JCM 13418 / NBRC 101707 / SANAE</strain>
    </source>
</reference>
<dbReference type="OrthoDB" id="11877at2157"/>
<dbReference type="InParanoid" id="D1YYV6"/>
<dbReference type="InterPro" id="IPR042239">
    <property type="entry name" value="Nop_C"/>
</dbReference>
<dbReference type="PANTHER" id="PTHR10894:SF0">
    <property type="entry name" value="NUCLEOLAR PROTEIN 56"/>
    <property type="match status" value="1"/>
</dbReference>
<dbReference type="PROSITE" id="PS51358">
    <property type="entry name" value="NOP"/>
    <property type="match status" value="1"/>
</dbReference>
<gene>
    <name evidence="3" type="ordered locus">MCP_1556</name>
</gene>
<dbReference type="PATRIC" id="fig|304371.9.peg.1592"/>
<dbReference type="Gene3D" id="1.10.287.4070">
    <property type="match status" value="1"/>
</dbReference>
<dbReference type="SMART" id="SM00931">
    <property type="entry name" value="NOSIC"/>
    <property type="match status" value="1"/>
</dbReference>
<evidence type="ECO:0000259" key="2">
    <source>
        <dbReference type="PROSITE" id="PS51358"/>
    </source>
</evidence>
<dbReference type="RefSeq" id="WP_012900307.1">
    <property type="nucleotide sequence ID" value="NC_013665.1"/>
</dbReference>
<comment type="similarity">
    <text evidence="1">Belongs to the NOP5/NOP56 family.</text>
</comment>
<dbReference type="GO" id="GO:0030515">
    <property type="term" value="F:snoRNA binding"/>
    <property type="evidence" value="ECO:0007669"/>
    <property type="project" value="InterPro"/>
</dbReference>
<dbReference type="SUPFAM" id="SSF89124">
    <property type="entry name" value="Nop domain"/>
    <property type="match status" value="1"/>
</dbReference>
<sequence>MPPVDERLALHEASMRLAREAISKSLSGKDAYLIQAVRALDDLNEAFNVTSGRLAEWYAIHYPENRLRPYELIEQIVESPADSEASTMGAPMTGEDLAAIQGVAQVAKTILIQRKAIEDYISKIMLEIAPNLSSVLGPLLGARLIARAGSLEKLARMPASSIQVMGAGEALFKHLKAGTPSPKHGLIFKHPLISGAPKKARGKIARMLAGKAAIAARMDYYSGEVMDFGDLKAKASAIKSRSRGGKKP</sequence>
<dbReference type="STRING" id="304371.MCP_1556"/>
<dbReference type="eggNOG" id="arCOG01923">
    <property type="taxonomic scope" value="Archaea"/>
</dbReference>
<keyword evidence="4" id="KW-1185">Reference proteome</keyword>
<dbReference type="GO" id="GO:0031428">
    <property type="term" value="C:box C/D methylation guide snoRNP complex"/>
    <property type="evidence" value="ECO:0007669"/>
    <property type="project" value="InterPro"/>
</dbReference>
<dbReference type="InterPro" id="IPR002687">
    <property type="entry name" value="Nop_dom"/>
</dbReference>
<feature type="domain" description="Nop" evidence="2">
    <location>
        <begin position="128"/>
        <end position="248"/>
    </location>
</feature>
<dbReference type="GeneID" id="8682971"/>
<evidence type="ECO:0000313" key="3">
    <source>
        <dbReference type="EMBL" id="BAI61628.1"/>
    </source>
</evidence>
<dbReference type="Gene3D" id="1.10.246.90">
    <property type="entry name" value="Nop domain"/>
    <property type="match status" value="1"/>
</dbReference>
<dbReference type="InterPro" id="IPR045056">
    <property type="entry name" value="Nop56/Nop58"/>
</dbReference>
<name>D1YYV6_METPS</name>
<dbReference type="PANTHER" id="PTHR10894">
    <property type="entry name" value="NUCLEOLAR PROTEIN 5 NUCLEOLAR PROTEIN NOP5 NOP58"/>
    <property type="match status" value="1"/>
</dbReference>
<evidence type="ECO:0000313" key="4">
    <source>
        <dbReference type="Proteomes" id="UP000001882"/>
    </source>
</evidence>
<accession>D1YYV6</accession>
<dbReference type="FunCoup" id="D1YYV6">
    <property type="interactions" value="167"/>
</dbReference>
<dbReference type="InterPro" id="IPR036070">
    <property type="entry name" value="Nop_dom_sf"/>
</dbReference>
<dbReference type="EMBL" id="AP011532">
    <property type="protein sequence ID" value="BAI61628.1"/>
    <property type="molecule type" value="Genomic_DNA"/>
</dbReference>
<proteinExistence type="inferred from homology"/>
<organism evidence="3 4">
    <name type="scientific">Methanocella paludicola (strain DSM 17711 / JCM 13418 / NBRC 101707 / SANAE)</name>
    <dbReference type="NCBI Taxonomy" id="304371"/>
    <lineage>
        <taxon>Archaea</taxon>
        <taxon>Methanobacteriati</taxon>
        <taxon>Methanobacteriota</taxon>
        <taxon>Stenosarchaea group</taxon>
        <taxon>Methanomicrobia</taxon>
        <taxon>Methanocellales</taxon>
        <taxon>Methanocellaceae</taxon>
        <taxon>Methanocella</taxon>
    </lineage>
</organism>
<dbReference type="Pfam" id="PF01798">
    <property type="entry name" value="Nop"/>
    <property type="match status" value="1"/>
</dbReference>